<sequence length="86" mass="9898">MDESTEKKEPKVVIVNGTDQPERMSLHRRLVQSTLILHKSSIILPKVDQKDKEGEDNNNDDEDEEFCNSQCKKRGRKWKSKGTPSS</sequence>
<evidence type="ECO:0000313" key="3">
    <source>
        <dbReference type="Proteomes" id="UP000188268"/>
    </source>
</evidence>
<feature type="compositionally biased region" description="Basic and acidic residues" evidence="1">
    <location>
        <begin position="1"/>
        <end position="11"/>
    </location>
</feature>
<dbReference type="STRING" id="210143.A0A1R3JGN7"/>
<organism evidence="2 3">
    <name type="scientific">Corchorus capsularis</name>
    <name type="common">Jute</name>
    <dbReference type="NCBI Taxonomy" id="210143"/>
    <lineage>
        <taxon>Eukaryota</taxon>
        <taxon>Viridiplantae</taxon>
        <taxon>Streptophyta</taxon>
        <taxon>Embryophyta</taxon>
        <taxon>Tracheophyta</taxon>
        <taxon>Spermatophyta</taxon>
        <taxon>Magnoliopsida</taxon>
        <taxon>eudicotyledons</taxon>
        <taxon>Gunneridae</taxon>
        <taxon>Pentapetalae</taxon>
        <taxon>rosids</taxon>
        <taxon>malvids</taxon>
        <taxon>Malvales</taxon>
        <taxon>Malvaceae</taxon>
        <taxon>Grewioideae</taxon>
        <taxon>Apeibeae</taxon>
        <taxon>Corchorus</taxon>
    </lineage>
</organism>
<dbReference type="EMBL" id="AWWV01008000">
    <property type="protein sequence ID" value="OMO93989.1"/>
    <property type="molecule type" value="Genomic_DNA"/>
</dbReference>
<dbReference type="Proteomes" id="UP000188268">
    <property type="component" value="Unassembled WGS sequence"/>
</dbReference>
<dbReference type="Gramene" id="OMO93989">
    <property type="protein sequence ID" value="OMO93989"/>
    <property type="gene ID" value="CCACVL1_06234"/>
</dbReference>
<protein>
    <submittedName>
        <fullName evidence="2">Uncharacterized protein</fullName>
    </submittedName>
</protein>
<name>A0A1R3JGN7_COCAP</name>
<dbReference type="AlphaFoldDB" id="A0A1R3JGN7"/>
<feature type="region of interest" description="Disordered" evidence="1">
    <location>
        <begin position="45"/>
        <end position="86"/>
    </location>
</feature>
<feature type="compositionally biased region" description="Acidic residues" evidence="1">
    <location>
        <begin position="56"/>
        <end position="66"/>
    </location>
</feature>
<proteinExistence type="predicted"/>
<feature type="compositionally biased region" description="Basic residues" evidence="1">
    <location>
        <begin position="71"/>
        <end position="80"/>
    </location>
</feature>
<reference evidence="2 3" key="1">
    <citation type="submission" date="2013-09" db="EMBL/GenBank/DDBJ databases">
        <title>Corchorus capsularis genome sequencing.</title>
        <authorList>
            <person name="Alam M."/>
            <person name="Haque M.S."/>
            <person name="Islam M.S."/>
            <person name="Emdad E.M."/>
            <person name="Islam M.M."/>
            <person name="Ahmed B."/>
            <person name="Halim A."/>
            <person name="Hossen Q.M.M."/>
            <person name="Hossain M.Z."/>
            <person name="Ahmed R."/>
            <person name="Khan M.M."/>
            <person name="Islam R."/>
            <person name="Rashid M.M."/>
            <person name="Khan S.A."/>
            <person name="Rahman M.S."/>
            <person name="Alam M."/>
        </authorList>
    </citation>
    <scope>NUCLEOTIDE SEQUENCE [LARGE SCALE GENOMIC DNA]</scope>
    <source>
        <strain evidence="3">cv. CVL-1</strain>
        <tissue evidence="2">Whole seedling</tissue>
    </source>
</reference>
<feature type="region of interest" description="Disordered" evidence="1">
    <location>
        <begin position="1"/>
        <end position="20"/>
    </location>
</feature>
<evidence type="ECO:0000313" key="2">
    <source>
        <dbReference type="EMBL" id="OMO93989.1"/>
    </source>
</evidence>
<keyword evidence="3" id="KW-1185">Reference proteome</keyword>
<accession>A0A1R3JGN7</accession>
<gene>
    <name evidence="2" type="ORF">CCACVL1_06234</name>
</gene>
<comment type="caution">
    <text evidence="2">The sequence shown here is derived from an EMBL/GenBank/DDBJ whole genome shotgun (WGS) entry which is preliminary data.</text>
</comment>
<evidence type="ECO:0000256" key="1">
    <source>
        <dbReference type="SAM" id="MobiDB-lite"/>
    </source>
</evidence>